<feature type="transmembrane region" description="Helical" evidence="7">
    <location>
        <begin position="181"/>
        <end position="201"/>
    </location>
</feature>
<comment type="subcellular location">
    <subcellularLocation>
        <location evidence="1">Cell membrane</location>
        <topology evidence="1">Multi-pass membrane protein</topology>
    </subcellularLocation>
</comment>
<name>A0A4R4S3R4_9ACTN</name>
<feature type="transmembrane region" description="Helical" evidence="7">
    <location>
        <begin position="443"/>
        <end position="462"/>
    </location>
</feature>
<evidence type="ECO:0000256" key="7">
    <source>
        <dbReference type="SAM" id="Phobius"/>
    </source>
</evidence>
<feature type="transmembrane region" description="Helical" evidence="7">
    <location>
        <begin position="222"/>
        <end position="240"/>
    </location>
</feature>
<dbReference type="OrthoDB" id="3281800at2"/>
<evidence type="ECO:0000313" key="9">
    <source>
        <dbReference type="EMBL" id="TDC56654.1"/>
    </source>
</evidence>
<keyword evidence="2" id="KW-0813">Transport</keyword>
<dbReference type="Gene3D" id="1.20.1250.20">
    <property type="entry name" value="MFS general substrate transporter like domains"/>
    <property type="match status" value="1"/>
</dbReference>
<feature type="transmembrane region" description="Helical" evidence="7">
    <location>
        <begin position="126"/>
        <end position="145"/>
    </location>
</feature>
<dbReference type="SUPFAM" id="SSF103473">
    <property type="entry name" value="MFS general substrate transporter"/>
    <property type="match status" value="1"/>
</dbReference>
<evidence type="ECO:0000256" key="2">
    <source>
        <dbReference type="ARBA" id="ARBA00022448"/>
    </source>
</evidence>
<accession>A0A4R4S3R4</accession>
<proteinExistence type="predicted"/>
<dbReference type="CDD" id="cd17321">
    <property type="entry name" value="MFS_MMR_MDR_like"/>
    <property type="match status" value="1"/>
</dbReference>
<reference evidence="9 10" key="1">
    <citation type="submission" date="2019-02" db="EMBL/GenBank/DDBJ databases">
        <title>Draft genome sequences of novel Actinobacteria.</title>
        <authorList>
            <person name="Sahin N."/>
            <person name="Ay H."/>
            <person name="Saygin H."/>
        </authorList>
    </citation>
    <scope>NUCLEOTIDE SEQUENCE [LARGE SCALE GENOMIC DNA]</scope>
    <source>
        <strain evidence="9 10">KC603</strain>
    </source>
</reference>
<dbReference type="PANTHER" id="PTHR42718:SF46">
    <property type="entry name" value="BLR6921 PROTEIN"/>
    <property type="match status" value="1"/>
</dbReference>
<feature type="transmembrane region" description="Helical" evidence="7">
    <location>
        <begin position="411"/>
        <end position="431"/>
    </location>
</feature>
<evidence type="ECO:0000259" key="8">
    <source>
        <dbReference type="PROSITE" id="PS50850"/>
    </source>
</evidence>
<dbReference type="InterPro" id="IPR020846">
    <property type="entry name" value="MFS_dom"/>
</dbReference>
<feature type="transmembrane region" description="Helical" evidence="7">
    <location>
        <begin position="152"/>
        <end position="175"/>
    </location>
</feature>
<keyword evidence="6 7" id="KW-0472">Membrane</keyword>
<keyword evidence="3" id="KW-1003">Cell membrane</keyword>
<feature type="transmembrane region" description="Helical" evidence="7">
    <location>
        <begin position="246"/>
        <end position="264"/>
    </location>
</feature>
<dbReference type="AlphaFoldDB" id="A0A4R4S3R4"/>
<dbReference type="GO" id="GO:0022857">
    <property type="term" value="F:transmembrane transporter activity"/>
    <property type="evidence" value="ECO:0007669"/>
    <property type="project" value="InterPro"/>
</dbReference>
<feature type="transmembrane region" description="Helical" evidence="7">
    <location>
        <begin position="51"/>
        <end position="76"/>
    </location>
</feature>
<evidence type="ECO:0000256" key="4">
    <source>
        <dbReference type="ARBA" id="ARBA00022692"/>
    </source>
</evidence>
<comment type="caution">
    <text evidence="9">The sequence shown here is derived from an EMBL/GenBank/DDBJ whole genome shotgun (WGS) entry which is preliminary data.</text>
</comment>
<gene>
    <name evidence="9" type="ORF">E1212_01385</name>
</gene>
<feature type="domain" description="Major facilitator superfamily (MFS) profile" evidence="8">
    <location>
        <begin position="22"/>
        <end position="465"/>
    </location>
</feature>
<dbReference type="InterPro" id="IPR011701">
    <property type="entry name" value="MFS"/>
</dbReference>
<evidence type="ECO:0000256" key="1">
    <source>
        <dbReference type="ARBA" id="ARBA00004651"/>
    </source>
</evidence>
<keyword evidence="4 7" id="KW-0812">Transmembrane</keyword>
<dbReference type="InterPro" id="IPR036259">
    <property type="entry name" value="MFS_trans_sf"/>
</dbReference>
<dbReference type="PROSITE" id="PS50850">
    <property type="entry name" value="MFS"/>
    <property type="match status" value="1"/>
</dbReference>
<dbReference type="Gene3D" id="1.20.1720.10">
    <property type="entry name" value="Multidrug resistance protein D"/>
    <property type="match status" value="1"/>
</dbReference>
<organism evidence="9 10">
    <name type="scientific">Jiangella ureilytica</name>
    <dbReference type="NCBI Taxonomy" id="2530374"/>
    <lineage>
        <taxon>Bacteria</taxon>
        <taxon>Bacillati</taxon>
        <taxon>Actinomycetota</taxon>
        <taxon>Actinomycetes</taxon>
        <taxon>Jiangellales</taxon>
        <taxon>Jiangellaceae</taxon>
        <taxon>Jiangella</taxon>
    </lineage>
</organism>
<protein>
    <submittedName>
        <fullName evidence="9">MFS transporter</fullName>
    </submittedName>
</protein>
<dbReference type="EMBL" id="SMKL01000002">
    <property type="protein sequence ID" value="TDC56654.1"/>
    <property type="molecule type" value="Genomic_DNA"/>
</dbReference>
<dbReference type="PANTHER" id="PTHR42718">
    <property type="entry name" value="MAJOR FACILITATOR SUPERFAMILY MULTIDRUG TRANSPORTER MFSC"/>
    <property type="match status" value="1"/>
</dbReference>
<feature type="transmembrane region" description="Helical" evidence="7">
    <location>
        <begin position="284"/>
        <end position="305"/>
    </location>
</feature>
<dbReference type="Proteomes" id="UP000295621">
    <property type="component" value="Unassembled WGS sequence"/>
</dbReference>
<evidence type="ECO:0000256" key="3">
    <source>
        <dbReference type="ARBA" id="ARBA00022475"/>
    </source>
</evidence>
<feature type="transmembrane region" description="Helical" evidence="7">
    <location>
        <begin position="371"/>
        <end position="390"/>
    </location>
</feature>
<sequence>MIHGGRGGSDGAGGAGRVPTRLLLTLSLGTLLNPLNSSMIAVALVSLQRDFGIGIATTTWLASGFYVVAAVCQPLMGRLADQFGARRLFIGGLVVMGTASALAPLAPDFGWLLVVRLVQAAATSTAYPSALILVRAAAGSSGAGAGPPARALAVLSVAASGSAALGPVLGGLLIAVAGWEAVFLVNVPVTLLGIVLATRVLRGVPVERGRGIGLRDVDLPGIALFSGLLVALIFAVLSLAGEPRWWLVPVVAALGVLLVLRERAVAEPFLDVRGLVANRALRTVLVQQGGINLIFYCIFFGMPIWLENVRGFDPAMVGLLVLPTTVLSIIVTPITARAIRRHGPTGPRLLGLGLMVVAASALQLLGDATPVVLLLGIAVLLGVPNGVNNISLQTALYSAAPAGRMGASAGLFQTFRYIGAIAATSVLGVVLEQNLSTEGLHDVGLLMTGVAVVLFVLGLLAVRRR</sequence>
<dbReference type="GO" id="GO:0005886">
    <property type="term" value="C:plasma membrane"/>
    <property type="evidence" value="ECO:0007669"/>
    <property type="project" value="UniProtKB-SubCell"/>
</dbReference>
<evidence type="ECO:0000256" key="6">
    <source>
        <dbReference type="ARBA" id="ARBA00023136"/>
    </source>
</evidence>
<feature type="transmembrane region" description="Helical" evidence="7">
    <location>
        <begin position="22"/>
        <end position="45"/>
    </location>
</feature>
<evidence type="ECO:0000313" key="10">
    <source>
        <dbReference type="Proteomes" id="UP000295621"/>
    </source>
</evidence>
<keyword evidence="5 7" id="KW-1133">Transmembrane helix</keyword>
<keyword evidence="10" id="KW-1185">Reference proteome</keyword>
<feature type="transmembrane region" description="Helical" evidence="7">
    <location>
        <begin position="348"/>
        <end position="365"/>
    </location>
</feature>
<feature type="transmembrane region" description="Helical" evidence="7">
    <location>
        <begin position="88"/>
        <end position="106"/>
    </location>
</feature>
<dbReference type="Pfam" id="PF07690">
    <property type="entry name" value="MFS_1"/>
    <property type="match status" value="1"/>
</dbReference>
<feature type="transmembrane region" description="Helical" evidence="7">
    <location>
        <begin position="317"/>
        <end position="336"/>
    </location>
</feature>
<dbReference type="RefSeq" id="WP_131978014.1">
    <property type="nucleotide sequence ID" value="NZ_SMKL01000002.1"/>
</dbReference>
<evidence type="ECO:0000256" key="5">
    <source>
        <dbReference type="ARBA" id="ARBA00022989"/>
    </source>
</evidence>